<dbReference type="RefSeq" id="WP_229794249.1">
    <property type="nucleotide sequence ID" value="NZ_BMXA01000003.1"/>
</dbReference>
<evidence type="ECO:0000256" key="3">
    <source>
        <dbReference type="ARBA" id="ARBA00022475"/>
    </source>
</evidence>
<dbReference type="Proteomes" id="UP000614811">
    <property type="component" value="Unassembled WGS sequence"/>
</dbReference>
<evidence type="ECO:0000256" key="7">
    <source>
        <dbReference type="RuleBase" id="RU362048"/>
    </source>
</evidence>
<keyword evidence="6 7" id="KW-0472">Membrane</keyword>
<feature type="transmembrane region" description="Helical" evidence="7">
    <location>
        <begin position="43"/>
        <end position="64"/>
    </location>
</feature>
<dbReference type="AlphaFoldDB" id="A0A918RSN7"/>
<comment type="caution">
    <text evidence="7">Lacks conserved residue(s) required for the propagation of feature annotation.</text>
</comment>
<dbReference type="EMBL" id="BMXA01000003">
    <property type="protein sequence ID" value="GHA11325.1"/>
    <property type="molecule type" value="Genomic_DNA"/>
</dbReference>
<protein>
    <recommendedName>
        <fullName evidence="7">UPF0056 membrane protein</fullName>
    </recommendedName>
</protein>
<comment type="subcellular location">
    <subcellularLocation>
        <location evidence="1 7">Cell membrane</location>
        <topology evidence="1 7">Multi-pass membrane protein</topology>
    </subcellularLocation>
</comment>
<evidence type="ECO:0000256" key="1">
    <source>
        <dbReference type="ARBA" id="ARBA00004651"/>
    </source>
</evidence>
<proteinExistence type="inferred from homology"/>
<evidence type="ECO:0000313" key="9">
    <source>
        <dbReference type="Proteomes" id="UP000614811"/>
    </source>
</evidence>
<dbReference type="Pfam" id="PF01914">
    <property type="entry name" value="MarC"/>
    <property type="match status" value="1"/>
</dbReference>
<feature type="transmembrane region" description="Helical" evidence="7">
    <location>
        <begin position="103"/>
        <end position="125"/>
    </location>
</feature>
<dbReference type="GO" id="GO:0005886">
    <property type="term" value="C:plasma membrane"/>
    <property type="evidence" value="ECO:0007669"/>
    <property type="project" value="UniProtKB-SubCell"/>
</dbReference>
<feature type="transmembrane region" description="Helical" evidence="7">
    <location>
        <begin position="132"/>
        <end position="153"/>
    </location>
</feature>
<comment type="caution">
    <text evidence="8">The sequence shown here is derived from an EMBL/GenBank/DDBJ whole genome shotgun (WGS) entry which is preliminary data.</text>
</comment>
<evidence type="ECO:0000313" key="8">
    <source>
        <dbReference type="EMBL" id="GHA11325.1"/>
    </source>
</evidence>
<keyword evidence="3" id="KW-1003">Cell membrane</keyword>
<comment type="similarity">
    <text evidence="2 7">Belongs to the UPF0056 (MarC) family.</text>
</comment>
<keyword evidence="9" id="KW-1185">Reference proteome</keyword>
<organism evidence="8 9">
    <name type="scientific">Arenicella chitinivorans</name>
    <dbReference type="NCBI Taxonomy" id="1329800"/>
    <lineage>
        <taxon>Bacteria</taxon>
        <taxon>Pseudomonadati</taxon>
        <taxon>Pseudomonadota</taxon>
        <taxon>Gammaproteobacteria</taxon>
        <taxon>Arenicellales</taxon>
        <taxon>Arenicellaceae</taxon>
        <taxon>Arenicella</taxon>
    </lineage>
</organism>
<dbReference type="PANTHER" id="PTHR33508">
    <property type="entry name" value="UPF0056 MEMBRANE PROTEIN YHCE"/>
    <property type="match status" value="1"/>
</dbReference>
<sequence>MTFLSAALLLFLVMDPLGNIPLYLTALKNVEPARRVKVIMRELLIALLVMVIFLFSGQAFLSALHISEPALTATGGIILFLIAIKMIFPPANETDVKNEEEPFIVPLAIPYVAGPSALATLLLIMNGEPEKWPVWLGALFAAWLVTGVILLAAGPLAKILRNRGLIAIERLMGMILVAIAIQMLMDGIAEFITFIATQS</sequence>
<accession>A0A918RSN7</accession>
<dbReference type="NCBIfam" id="TIGR00427">
    <property type="entry name" value="NAAT family transporter"/>
    <property type="match status" value="1"/>
</dbReference>
<gene>
    <name evidence="8" type="ORF">GCM10008090_21360</name>
</gene>
<evidence type="ECO:0000256" key="4">
    <source>
        <dbReference type="ARBA" id="ARBA00022692"/>
    </source>
</evidence>
<feature type="transmembrane region" description="Helical" evidence="7">
    <location>
        <begin position="71"/>
        <end position="91"/>
    </location>
</feature>
<evidence type="ECO:0000256" key="5">
    <source>
        <dbReference type="ARBA" id="ARBA00022989"/>
    </source>
</evidence>
<dbReference type="PANTHER" id="PTHR33508:SF10">
    <property type="entry name" value="UPF0056 INNER MEMBRANE PROTEIN YHGN"/>
    <property type="match status" value="1"/>
</dbReference>
<dbReference type="InterPro" id="IPR002771">
    <property type="entry name" value="Multi_antbiot-R_MarC"/>
</dbReference>
<keyword evidence="4 7" id="KW-0812">Transmembrane</keyword>
<reference evidence="8" key="2">
    <citation type="submission" date="2020-09" db="EMBL/GenBank/DDBJ databases">
        <authorList>
            <person name="Sun Q."/>
            <person name="Kim S."/>
        </authorList>
    </citation>
    <scope>NUCLEOTIDE SEQUENCE</scope>
    <source>
        <strain evidence="8">KCTC 12711</strain>
    </source>
</reference>
<feature type="transmembrane region" description="Helical" evidence="7">
    <location>
        <begin position="173"/>
        <end position="196"/>
    </location>
</feature>
<name>A0A918RSN7_9GAMM</name>
<keyword evidence="5 7" id="KW-1133">Transmembrane helix</keyword>
<reference evidence="8" key="1">
    <citation type="journal article" date="2014" name="Int. J. Syst. Evol. Microbiol.">
        <title>Complete genome sequence of Corynebacterium casei LMG S-19264T (=DSM 44701T), isolated from a smear-ripened cheese.</title>
        <authorList>
            <consortium name="US DOE Joint Genome Institute (JGI-PGF)"/>
            <person name="Walter F."/>
            <person name="Albersmeier A."/>
            <person name="Kalinowski J."/>
            <person name="Ruckert C."/>
        </authorList>
    </citation>
    <scope>NUCLEOTIDE SEQUENCE</scope>
    <source>
        <strain evidence="8">KCTC 12711</strain>
    </source>
</reference>
<evidence type="ECO:0000256" key="6">
    <source>
        <dbReference type="ARBA" id="ARBA00023136"/>
    </source>
</evidence>
<evidence type="ECO:0000256" key="2">
    <source>
        <dbReference type="ARBA" id="ARBA00009784"/>
    </source>
</evidence>